<sequence>MVRAIESILANFDQPIRIEDLAKELSMSVSGFHVHFKTVTAMTPIQFQKQLRLQEARRLMLDDGLDAAQAGFQVGYEDASHFSREYKRHFGKPPMRDVEQLRATAILDRA</sequence>
<accession>A0A518C6B0</accession>
<evidence type="ECO:0000256" key="1">
    <source>
        <dbReference type="ARBA" id="ARBA00023015"/>
    </source>
</evidence>
<dbReference type="InterPro" id="IPR009057">
    <property type="entry name" value="Homeodomain-like_sf"/>
</dbReference>
<gene>
    <name evidence="4" type="primary">rhaS_1</name>
    <name evidence="4" type="ORF">Pan97_17570</name>
</gene>
<dbReference type="GO" id="GO:0043565">
    <property type="term" value="F:sequence-specific DNA binding"/>
    <property type="evidence" value="ECO:0007669"/>
    <property type="project" value="InterPro"/>
</dbReference>
<dbReference type="SMART" id="SM00342">
    <property type="entry name" value="HTH_ARAC"/>
    <property type="match status" value="1"/>
</dbReference>
<evidence type="ECO:0000256" key="2">
    <source>
        <dbReference type="ARBA" id="ARBA00023163"/>
    </source>
</evidence>
<evidence type="ECO:0000259" key="3">
    <source>
        <dbReference type="PROSITE" id="PS01124"/>
    </source>
</evidence>
<evidence type="ECO:0000313" key="4">
    <source>
        <dbReference type="EMBL" id="QDU74744.1"/>
    </source>
</evidence>
<keyword evidence="5" id="KW-1185">Reference proteome</keyword>
<dbReference type="KEGG" id="bvo:Pan97_17570"/>
<dbReference type="PROSITE" id="PS01124">
    <property type="entry name" value="HTH_ARAC_FAMILY_2"/>
    <property type="match status" value="1"/>
</dbReference>
<dbReference type="Gene3D" id="1.10.10.60">
    <property type="entry name" value="Homeodomain-like"/>
    <property type="match status" value="2"/>
</dbReference>
<keyword evidence="1" id="KW-0805">Transcription regulation</keyword>
<reference evidence="5" key="1">
    <citation type="submission" date="2019-02" db="EMBL/GenBank/DDBJ databases">
        <title>Deep-cultivation of Planctomycetes and their phenomic and genomic characterization uncovers novel biology.</title>
        <authorList>
            <person name="Wiegand S."/>
            <person name="Jogler M."/>
            <person name="Boedeker C."/>
            <person name="Pinto D."/>
            <person name="Vollmers J."/>
            <person name="Rivas-Marin E."/>
            <person name="Kohn T."/>
            <person name="Peeters S.H."/>
            <person name="Heuer A."/>
            <person name="Rast P."/>
            <person name="Oberbeckmann S."/>
            <person name="Bunk B."/>
            <person name="Jeske O."/>
            <person name="Meyerdierks A."/>
            <person name="Storesund J.E."/>
            <person name="Kallscheuer N."/>
            <person name="Luecker S."/>
            <person name="Lage O.M."/>
            <person name="Pohl T."/>
            <person name="Merkel B.J."/>
            <person name="Hornburger P."/>
            <person name="Mueller R.-W."/>
            <person name="Bruemmer F."/>
            <person name="Labrenz M."/>
            <person name="Spormann A.M."/>
            <person name="Op den Camp H."/>
            <person name="Overmann J."/>
            <person name="Amann R."/>
            <person name="Jetten M.S.M."/>
            <person name="Mascher T."/>
            <person name="Medema M.H."/>
            <person name="Devos D.P."/>
            <person name="Kaster A.-K."/>
            <person name="Ovreas L."/>
            <person name="Rohde M."/>
            <person name="Galperin M.Y."/>
            <person name="Jogler C."/>
        </authorList>
    </citation>
    <scope>NUCLEOTIDE SEQUENCE [LARGE SCALE GENOMIC DNA]</scope>
    <source>
        <strain evidence="5">Pan97</strain>
    </source>
</reference>
<organism evidence="4 5">
    <name type="scientific">Bremerella volcania</name>
    <dbReference type="NCBI Taxonomy" id="2527984"/>
    <lineage>
        <taxon>Bacteria</taxon>
        <taxon>Pseudomonadati</taxon>
        <taxon>Planctomycetota</taxon>
        <taxon>Planctomycetia</taxon>
        <taxon>Pirellulales</taxon>
        <taxon>Pirellulaceae</taxon>
        <taxon>Bremerella</taxon>
    </lineage>
</organism>
<protein>
    <submittedName>
        <fullName evidence="4">HTH-type transcriptional activator RhaS</fullName>
    </submittedName>
</protein>
<proteinExistence type="predicted"/>
<dbReference type="InterPro" id="IPR018060">
    <property type="entry name" value="HTH_AraC"/>
</dbReference>
<name>A0A518C6B0_9BACT</name>
<dbReference type="Pfam" id="PF12833">
    <property type="entry name" value="HTH_18"/>
    <property type="match status" value="1"/>
</dbReference>
<dbReference type="PANTHER" id="PTHR43436">
    <property type="entry name" value="ARAC-FAMILY TRANSCRIPTIONAL REGULATOR"/>
    <property type="match status" value="1"/>
</dbReference>
<feature type="domain" description="HTH araC/xylS-type" evidence="3">
    <location>
        <begin position="2"/>
        <end position="100"/>
    </location>
</feature>
<evidence type="ECO:0000313" key="5">
    <source>
        <dbReference type="Proteomes" id="UP000318626"/>
    </source>
</evidence>
<dbReference type="OrthoDB" id="34150at2"/>
<dbReference type="AlphaFoldDB" id="A0A518C6B0"/>
<dbReference type="GO" id="GO:0003700">
    <property type="term" value="F:DNA-binding transcription factor activity"/>
    <property type="evidence" value="ECO:0007669"/>
    <property type="project" value="InterPro"/>
</dbReference>
<dbReference type="EMBL" id="CP036289">
    <property type="protein sequence ID" value="QDU74744.1"/>
    <property type="molecule type" value="Genomic_DNA"/>
</dbReference>
<dbReference type="SUPFAM" id="SSF46689">
    <property type="entry name" value="Homeodomain-like"/>
    <property type="match status" value="2"/>
</dbReference>
<dbReference type="Proteomes" id="UP000318626">
    <property type="component" value="Chromosome"/>
</dbReference>
<dbReference type="PANTHER" id="PTHR43436:SF1">
    <property type="entry name" value="TRANSCRIPTIONAL REGULATORY PROTEIN"/>
    <property type="match status" value="1"/>
</dbReference>
<keyword evidence="2" id="KW-0804">Transcription</keyword>